<keyword evidence="4 11" id="KW-0274">FAD</keyword>
<evidence type="ECO:0000313" key="17">
    <source>
        <dbReference type="Proteomes" id="UP001149090"/>
    </source>
</evidence>
<dbReference type="PIRSF" id="PIRSF000350">
    <property type="entry name" value="Mercury_reductase_MerA"/>
    <property type="match status" value="1"/>
</dbReference>
<dbReference type="PANTHER" id="PTHR42737">
    <property type="entry name" value="GLUTATHIONE REDUCTASE"/>
    <property type="match status" value="1"/>
</dbReference>
<dbReference type="PROSITE" id="PS00076">
    <property type="entry name" value="PYRIDINE_REDOX_1"/>
    <property type="match status" value="1"/>
</dbReference>
<dbReference type="SUPFAM" id="SSF51905">
    <property type="entry name" value="FAD/NAD(P)-binding domain"/>
    <property type="match status" value="1"/>
</dbReference>
<dbReference type="OMA" id="MPTKYDL"/>
<evidence type="ECO:0000256" key="9">
    <source>
        <dbReference type="ARBA" id="ARBA00023284"/>
    </source>
</evidence>
<name>A0A9Q0LUQ2_ANAIG</name>
<dbReference type="Gene3D" id="3.30.390.30">
    <property type="match status" value="1"/>
</dbReference>
<evidence type="ECO:0000256" key="5">
    <source>
        <dbReference type="ARBA" id="ARBA00022857"/>
    </source>
</evidence>
<accession>A0A9Q0LUQ2</accession>
<organism evidence="16 17">
    <name type="scientific">Anaeramoeba ignava</name>
    <name type="common">Anaerobic marine amoeba</name>
    <dbReference type="NCBI Taxonomy" id="1746090"/>
    <lineage>
        <taxon>Eukaryota</taxon>
        <taxon>Metamonada</taxon>
        <taxon>Anaeramoebidae</taxon>
        <taxon>Anaeramoeba</taxon>
    </lineage>
</organism>
<evidence type="ECO:0000256" key="1">
    <source>
        <dbReference type="ARBA" id="ARBA00007532"/>
    </source>
</evidence>
<dbReference type="GO" id="GO:0004362">
    <property type="term" value="F:glutathione-disulfide reductase (NADPH) activity"/>
    <property type="evidence" value="ECO:0007669"/>
    <property type="project" value="TreeGrafter"/>
</dbReference>
<dbReference type="PANTHER" id="PTHR42737:SF8">
    <property type="entry name" value="THIOREDOXIN-DISULFIDE REDUCTASE"/>
    <property type="match status" value="1"/>
</dbReference>
<dbReference type="FunFam" id="3.30.390.30:FF:000004">
    <property type="entry name" value="Thioredoxin reductase 1, cytoplasmic"/>
    <property type="match status" value="1"/>
</dbReference>
<evidence type="ECO:0000313" key="16">
    <source>
        <dbReference type="EMBL" id="KAJ5080331.1"/>
    </source>
</evidence>
<dbReference type="EC" id="1.8.1.9" evidence="2"/>
<dbReference type="PRINTS" id="PR00368">
    <property type="entry name" value="FADPNR"/>
</dbReference>
<dbReference type="GO" id="GO:0005739">
    <property type="term" value="C:mitochondrion"/>
    <property type="evidence" value="ECO:0007669"/>
    <property type="project" value="TreeGrafter"/>
</dbReference>
<evidence type="ECO:0000259" key="14">
    <source>
        <dbReference type="Pfam" id="PF02852"/>
    </source>
</evidence>
<evidence type="ECO:0000259" key="15">
    <source>
        <dbReference type="Pfam" id="PF07992"/>
    </source>
</evidence>
<dbReference type="FunFam" id="3.50.50.60:FF:000012">
    <property type="entry name" value="Thioredoxin reductase 1, cytoplasmic"/>
    <property type="match status" value="1"/>
</dbReference>
<gene>
    <name evidence="16" type="ORF">M0811_03816</name>
</gene>
<comment type="caution">
    <text evidence="16">The sequence shown here is derived from an EMBL/GenBank/DDBJ whole genome shotgun (WGS) entry which is preliminary data.</text>
</comment>
<dbReference type="InterPro" id="IPR016156">
    <property type="entry name" value="FAD/NAD-linked_Rdtase_dimer_sf"/>
</dbReference>
<keyword evidence="8" id="KW-1015">Disulfide bond</keyword>
<dbReference type="NCBIfam" id="TIGR01438">
    <property type="entry name" value="TGR"/>
    <property type="match status" value="1"/>
</dbReference>
<dbReference type="GO" id="GO:0050660">
    <property type="term" value="F:flavin adenine dinucleotide binding"/>
    <property type="evidence" value="ECO:0007669"/>
    <property type="project" value="InterPro"/>
</dbReference>
<feature type="disulfide bond" description="Redox-active" evidence="12">
    <location>
        <begin position="95"/>
        <end position="100"/>
    </location>
</feature>
<keyword evidence="5" id="KW-0521">NADP</keyword>
<dbReference type="Pfam" id="PF07992">
    <property type="entry name" value="Pyr_redox_2"/>
    <property type="match status" value="1"/>
</dbReference>
<dbReference type="GO" id="GO:0034599">
    <property type="term" value="P:cellular response to oxidative stress"/>
    <property type="evidence" value="ECO:0007669"/>
    <property type="project" value="TreeGrafter"/>
</dbReference>
<evidence type="ECO:0000256" key="7">
    <source>
        <dbReference type="ARBA" id="ARBA00023002"/>
    </source>
</evidence>
<feature type="binding site" evidence="11">
    <location>
        <begin position="233"/>
        <end position="240"/>
    </location>
    <ligand>
        <name>NAD(+)</name>
        <dbReference type="ChEBI" id="CHEBI:57540"/>
    </ligand>
</feature>
<protein>
    <recommendedName>
        <fullName evidence="2">thioredoxin-disulfide reductase (NADPH)</fullName>
        <ecNumber evidence="2">1.8.1.9</ecNumber>
    </recommendedName>
</protein>
<evidence type="ECO:0000256" key="3">
    <source>
        <dbReference type="ARBA" id="ARBA00022630"/>
    </source>
</evidence>
<dbReference type="GO" id="GO:0006749">
    <property type="term" value="P:glutathione metabolic process"/>
    <property type="evidence" value="ECO:0007669"/>
    <property type="project" value="TreeGrafter"/>
</dbReference>
<dbReference type="InterPro" id="IPR036188">
    <property type="entry name" value="FAD/NAD-bd_sf"/>
</dbReference>
<feature type="domain" description="FAD/NAD(P)-binding" evidence="15">
    <location>
        <begin position="49"/>
        <end position="380"/>
    </location>
</feature>
<dbReference type="Gene3D" id="3.50.50.60">
    <property type="entry name" value="FAD/NAD(P)-binding domain"/>
    <property type="match status" value="2"/>
</dbReference>
<proteinExistence type="inferred from homology"/>
<dbReference type="EMBL" id="JAPDFW010000011">
    <property type="protein sequence ID" value="KAJ5080331.1"/>
    <property type="molecule type" value="Genomic_DNA"/>
</dbReference>
<evidence type="ECO:0000256" key="12">
    <source>
        <dbReference type="PIRSR" id="PIRSR000350-4"/>
    </source>
</evidence>
<dbReference type="AlphaFoldDB" id="A0A9Q0LUQ2"/>
<dbReference type="InterPro" id="IPR004099">
    <property type="entry name" value="Pyr_nucl-diS_OxRdtase_dimer"/>
</dbReference>
<evidence type="ECO:0000256" key="13">
    <source>
        <dbReference type="RuleBase" id="RU003691"/>
    </source>
</evidence>
<evidence type="ECO:0000256" key="11">
    <source>
        <dbReference type="PIRSR" id="PIRSR000350-3"/>
    </source>
</evidence>
<evidence type="ECO:0000256" key="2">
    <source>
        <dbReference type="ARBA" id="ARBA00012610"/>
    </source>
</evidence>
<dbReference type="Pfam" id="PF02852">
    <property type="entry name" value="Pyr_redox_dim"/>
    <property type="match status" value="1"/>
</dbReference>
<sequence>MLQPFSNIIKSQKFLQNISLSIFIKPKKHFSIKIEKKNEKENPKKLKEFDLVVIGGGSGGLAASQEAAKFGAKVALLDFVETTPHGSNWGIGGTCVNVGCIPKKLFHFSSQIKELMDFSESYGWNFDKSSLKMDWKTLVGNVQDHIHSLNWGYKTKLRDKNISYFNALGKFKTNHIIELNKRNYEKEEIYGDKIIIATGGKPRYPSISGSKFCITSDDLFSLKKPPGKTLIIGASYIALETAGFLKSFGYDTTVMVRSQILRKFDQQIANLIQKNMEKKGIKFMINTTVKNIEKQKENYEVTFCEHDLKHQKLENFETVISAIGRDPRTFGLNLEKIGVSMNKKGKIIHENEQTNIKNIYAIGDVLETDYELTPVAIMQGKLLAQRLFSNLKTKMDYSLIPTTVFTPLEYGFVGLSEEDAIKKYKQENIEVYHSFITPLEFTVPHVGENETYLKVICNKLENEKIIGIHYLGPNAGEIIQGFAVAIKIGLTKNQLTSSVGIHPTCAENFTTLDITKRSGENPKKTGC</sequence>
<keyword evidence="17" id="KW-1185">Reference proteome</keyword>
<comment type="similarity">
    <text evidence="1 13">Belongs to the class-I pyridine nucleotide-disulfide oxidoreductase family.</text>
</comment>
<dbReference type="InterPro" id="IPR023753">
    <property type="entry name" value="FAD/NAD-binding_dom"/>
</dbReference>
<dbReference type="PRINTS" id="PR00411">
    <property type="entry name" value="PNDRDTASEI"/>
</dbReference>
<comment type="cofactor">
    <cofactor evidence="11">
        <name>FAD</name>
        <dbReference type="ChEBI" id="CHEBI:57692"/>
    </cofactor>
    <text evidence="11">Binds 1 FAD per subunit.</text>
</comment>
<dbReference type="InterPro" id="IPR046952">
    <property type="entry name" value="GSHR/TRXR-like"/>
</dbReference>
<keyword evidence="3 13" id="KW-0285">Flavoprotein</keyword>
<feature type="binding site" evidence="11">
    <location>
        <position position="364"/>
    </location>
    <ligand>
        <name>FAD</name>
        <dbReference type="ChEBI" id="CHEBI:57692"/>
    </ligand>
</feature>
<dbReference type="InterPro" id="IPR001100">
    <property type="entry name" value="Pyr_nuc-diS_OxRdtase"/>
</dbReference>
<dbReference type="InterPro" id="IPR006338">
    <property type="entry name" value="Thioredoxin/glutathione_Rdtase"/>
</dbReference>
<dbReference type="GO" id="GO:0045454">
    <property type="term" value="P:cell redox homeostasis"/>
    <property type="evidence" value="ECO:0007669"/>
    <property type="project" value="InterPro"/>
</dbReference>
<reference evidence="16" key="1">
    <citation type="submission" date="2022-10" db="EMBL/GenBank/DDBJ databases">
        <title>Novel sulphate-reducing endosymbionts in the free-living metamonad Anaeramoeba.</title>
        <authorList>
            <person name="Jerlstrom-Hultqvist J."/>
            <person name="Cepicka I."/>
            <person name="Gallot-Lavallee L."/>
            <person name="Salas-Leiva D."/>
            <person name="Curtis B.A."/>
            <person name="Zahonova K."/>
            <person name="Pipaliya S."/>
            <person name="Dacks J."/>
            <person name="Roger A.J."/>
        </authorList>
    </citation>
    <scope>NUCLEOTIDE SEQUENCE</scope>
    <source>
        <strain evidence="16">BMAN</strain>
    </source>
</reference>
<feature type="domain" description="Pyridine nucleotide-disulphide oxidoreductase dimerisation" evidence="14">
    <location>
        <begin position="400"/>
        <end position="511"/>
    </location>
</feature>
<dbReference type="GO" id="GO:0004791">
    <property type="term" value="F:thioredoxin-disulfide reductase (NADPH) activity"/>
    <property type="evidence" value="ECO:0007669"/>
    <property type="project" value="UniProtKB-EC"/>
</dbReference>
<dbReference type="Proteomes" id="UP001149090">
    <property type="component" value="Unassembled WGS sequence"/>
</dbReference>
<feature type="binding site" evidence="11">
    <location>
        <position position="104"/>
    </location>
    <ligand>
        <name>FAD</name>
        <dbReference type="ChEBI" id="CHEBI:57692"/>
    </ligand>
</feature>
<evidence type="ECO:0000256" key="6">
    <source>
        <dbReference type="ARBA" id="ARBA00022933"/>
    </source>
</evidence>
<keyword evidence="11" id="KW-0520">NAD</keyword>
<feature type="binding site" evidence="11">
    <location>
        <position position="324"/>
    </location>
    <ligand>
        <name>NAD(+)</name>
        <dbReference type="ChEBI" id="CHEBI:57540"/>
    </ligand>
</feature>
<dbReference type="OrthoDB" id="5956163at2759"/>
<dbReference type="InterPro" id="IPR012999">
    <property type="entry name" value="Pyr_OxRdtase_I_AS"/>
</dbReference>
<evidence type="ECO:0000256" key="4">
    <source>
        <dbReference type="ARBA" id="ARBA00022827"/>
    </source>
</evidence>
<feature type="binding site" evidence="11">
    <location>
        <position position="169"/>
    </location>
    <ligand>
        <name>FAD</name>
        <dbReference type="ChEBI" id="CHEBI:57692"/>
    </ligand>
</feature>
<keyword evidence="9 13" id="KW-0676">Redox-active center</keyword>
<evidence type="ECO:0000256" key="8">
    <source>
        <dbReference type="ARBA" id="ARBA00023157"/>
    </source>
</evidence>
<keyword evidence="7 13" id="KW-0560">Oxidoreductase</keyword>
<feature type="active site" description="Proton acceptor" evidence="10">
    <location>
        <position position="502"/>
    </location>
</feature>
<dbReference type="SUPFAM" id="SSF55424">
    <property type="entry name" value="FAD/NAD-linked reductases, dimerisation (C-terminal) domain"/>
    <property type="match status" value="1"/>
</dbReference>
<keyword evidence="6" id="KW-0712">Selenocysteine</keyword>
<keyword evidence="11" id="KW-0547">Nucleotide-binding</keyword>
<dbReference type="GO" id="GO:0005829">
    <property type="term" value="C:cytosol"/>
    <property type="evidence" value="ECO:0007669"/>
    <property type="project" value="TreeGrafter"/>
</dbReference>
<evidence type="ECO:0000256" key="10">
    <source>
        <dbReference type="PIRSR" id="PIRSR000350-2"/>
    </source>
</evidence>